<evidence type="ECO:0000313" key="3">
    <source>
        <dbReference type="Proteomes" id="UP000310673"/>
    </source>
</evidence>
<dbReference type="EMBL" id="CP040736">
    <property type="protein sequence ID" value="QCX24387.1"/>
    <property type="molecule type" value="Genomic_DNA"/>
</dbReference>
<organism evidence="2 3">
    <name type="scientific">Companilactobacillus futsaii</name>
    <dbReference type="NCBI Taxonomy" id="938155"/>
    <lineage>
        <taxon>Bacteria</taxon>
        <taxon>Bacillati</taxon>
        <taxon>Bacillota</taxon>
        <taxon>Bacilli</taxon>
        <taxon>Lactobacillales</taxon>
        <taxon>Lactobacillaceae</taxon>
        <taxon>Companilactobacillus</taxon>
    </lineage>
</organism>
<protein>
    <recommendedName>
        <fullName evidence="1">Phage-Barnase-EndoU-ColicinE5/D-RelE like nuclease 4 domain-containing protein</fullName>
    </recommendedName>
</protein>
<accession>A0A5B7SXG7</accession>
<feature type="domain" description="Phage-Barnase-EndoU-ColicinE5/D-RelE like nuclease 4" evidence="1">
    <location>
        <begin position="25"/>
        <end position="183"/>
    </location>
</feature>
<dbReference type="Proteomes" id="UP000310673">
    <property type="component" value="Chromosome"/>
</dbReference>
<dbReference type="RefSeq" id="WP_057815568.1">
    <property type="nucleotide sequence ID" value="NZ_CP040736.1"/>
</dbReference>
<dbReference type="AlphaFoldDB" id="A0A5B7SXG7"/>
<evidence type="ECO:0000259" key="1">
    <source>
        <dbReference type="Pfam" id="PF18813"/>
    </source>
</evidence>
<gene>
    <name evidence="2" type="ORF">FG051_04415</name>
</gene>
<dbReference type="Pfam" id="PF18813">
    <property type="entry name" value="PBECR4"/>
    <property type="match status" value="1"/>
</dbReference>
<dbReference type="InterPro" id="IPR041420">
    <property type="entry name" value="PBECR4"/>
</dbReference>
<proteinExistence type="predicted"/>
<name>A0A5B7SXG7_9LACO</name>
<evidence type="ECO:0000313" key="2">
    <source>
        <dbReference type="EMBL" id="QCX24387.1"/>
    </source>
</evidence>
<sequence>MKFNSESIPLNHLIIDSQKDINFKAILDDYSSNFANKKVEVKTNYNLLGSFVISFNRNDLPHLMGWNKLRNKRATQLLSDVDNLRLTKENSRSNPKWHEVSQRIMSYNFLHRIFYDRDIDACVLTRDMKPNRLKLDIVFLYPRTKDCIVFGLRKPKNRDVFIPTTLHVEKLKNDYEYRRKTRINKIEWIK</sequence>
<reference evidence="2 3" key="1">
    <citation type="submission" date="2019-05" db="EMBL/GenBank/DDBJ databases">
        <title>Genome Sequence of Lactobacillus futsaii Y97, a Potential Probiotic Strain Isolated from the Futsai of Taiwan.</title>
        <authorList>
            <person name="Du X."/>
        </authorList>
    </citation>
    <scope>NUCLEOTIDE SEQUENCE [LARGE SCALE GENOMIC DNA]</scope>
    <source>
        <strain evidence="2 3">Y97</strain>
    </source>
</reference>
<dbReference type="KEGG" id="lft:FG051_04415"/>